<evidence type="ECO:0000313" key="2">
    <source>
        <dbReference type="EMBL" id="KIJ06931.1"/>
    </source>
</evidence>
<dbReference type="EMBL" id="KN820092">
    <property type="protein sequence ID" value="KIJ06931.1"/>
    <property type="molecule type" value="Genomic_DNA"/>
</dbReference>
<evidence type="ECO:0000256" key="1">
    <source>
        <dbReference type="SAM" id="MobiDB-lite"/>
    </source>
</evidence>
<dbReference type="Proteomes" id="UP000053647">
    <property type="component" value="Unassembled WGS sequence"/>
</dbReference>
<sequence>MDIKVKEEPVDSKSTVPSSSGCPPKAKGVTKPRSAYRKEDLPDFILSDPQGRWHKKFLPTLILLLGSISHPFDLPESSLLQFAQSTFHIVYPEVCDFVIASTGPIIAKILQRFCEWRSNFGSTAIALILDFMAHDKTRDPVEVATAMLEDRRFLYEDMQFPQKHEIYRSTFVVTLLGSVHLTAIQGHATIPTLKTDELAYSGMQGAVGMSSAAVERALTLIQKGHIDVDKSLKAIKGGKLSITLPKSLNKYTGKQTSAPYLFLDQLWGRAVRSYAHSISSRGDDYIHNIIQLARDTVQGTGVLPFSTDAGSDEPEELDERAYLCK</sequence>
<keyword evidence="3" id="KW-1185">Reference proteome</keyword>
<organism evidence="2 3">
    <name type="scientific">Paxillus involutus ATCC 200175</name>
    <dbReference type="NCBI Taxonomy" id="664439"/>
    <lineage>
        <taxon>Eukaryota</taxon>
        <taxon>Fungi</taxon>
        <taxon>Dikarya</taxon>
        <taxon>Basidiomycota</taxon>
        <taxon>Agaricomycotina</taxon>
        <taxon>Agaricomycetes</taxon>
        <taxon>Agaricomycetidae</taxon>
        <taxon>Boletales</taxon>
        <taxon>Paxilineae</taxon>
        <taxon>Paxillaceae</taxon>
        <taxon>Paxillus</taxon>
    </lineage>
</organism>
<dbReference type="HOGENOM" id="CLU_032278_1_0_1"/>
<feature type="compositionally biased region" description="Polar residues" evidence="1">
    <location>
        <begin position="12"/>
        <end position="21"/>
    </location>
</feature>
<name>A0A0C9THY7_PAXIN</name>
<dbReference type="OrthoDB" id="2662900at2759"/>
<accession>A0A0C9THY7</accession>
<reference evidence="3" key="2">
    <citation type="submission" date="2015-01" db="EMBL/GenBank/DDBJ databases">
        <title>Evolutionary Origins and Diversification of the Mycorrhizal Mutualists.</title>
        <authorList>
            <consortium name="DOE Joint Genome Institute"/>
            <consortium name="Mycorrhizal Genomics Consortium"/>
            <person name="Kohler A."/>
            <person name="Kuo A."/>
            <person name="Nagy L.G."/>
            <person name="Floudas D."/>
            <person name="Copeland A."/>
            <person name="Barry K.W."/>
            <person name="Cichocki N."/>
            <person name="Veneault-Fourrey C."/>
            <person name="LaButti K."/>
            <person name="Lindquist E.A."/>
            <person name="Lipzen A."/>
            <person name="Lundell T."/>
            <person name="Morin E."/>
            <person name="Murat C."/>
            <person name="Riley R."/>
            <person name="Ohm R."/>
            <person name="Sun H."/>
            <person name="Tunlid A."/>
            <person name="Henrissat B."/>
            <person name="Grigoriev I.V."/>
            <person name="Hibbett D.S."/>
            <person name="Martin F."/>
        </authorList>
    </citation>
    <scope>NUCLEOTIDE SEQUENCE [LARGE SCALE GENOMIC DNA]</scope>
    <source>
        <strain evidence="3">ATCC 200175</strain>
    </source>
</reference>
<feature type="region of interest" description="Disordered" evidence="1">
    <location>
        <begin position="1"/>
        <end position="34"/>
    </location>
</feature>
<dbReference type="AlphaFoldDB" id="A0A0C9THY7"/>
<protein>
    <submittedName>
        <fullName evidence="2">Uncharacterized protein</fullName>
    </submittedName>
</protein>
<gene>
    <name evidence="2" type="ORF">PAXINDRAFT_19869</name>
</gene>
<feature type="compositionally biased region" description="Basic and acidic residues" evidence="1">
    <location>
        <begin position="1"/>
        <end position="11"/>
    </location>
</feature>
<evidence type="ECO:0000313" key="3">
    <source>
        <dbReference type="Proteomes" id="UP000053647"/>
    </source>
</evidence>
<proteinExistence type="predicted"/>
<reference evidence="2 3" key="1">
    <citation type="submission" date="2014-06" db="EMBL/GenBank/DDBJ databases">
        <authorList>
            <consortium name="DOE Joint Genome Institute"/>
            <person name="Kuo A."/>
            <person name="Kohler A."/>
            <person name="Nagy L.G."/>
            <person name="Floudas D."/>
            <person name="Copeland A."/>
            <person name="Barry K.W."/>
            <person name="Cichocki N."/>
            <person name="Veneault-Fourrey C."/>
            <person name="LaButti K."/>
            <person name="Lindquist E.A."/>
            <person name="Lipzen A."/>
            <person name="Lundell T."/>
            <person name="Morin E."/>
            <person name="Murat C."/>
            <person name="Sun H."/>
            <person name="Tunlid A."/>
            <person name="Henrissat B."/>
            <person name="Grigoriev I.V."/>
            <person name="Hibbett D.S."/>
            <person name="Martin F."/>
            <person name="Nordberg H.P."/>
            <person name="Cantor M.N."/>
            <person name="Hua S.X."/>
        </authorList>
    </citation>
    <scope>NUCLEOTIDE SEQUENCE [LARGE SCALE GENOMIC DNA]</scope>
    <source>
        <strain evidence="2 3">ATCC 200175</strain>
    </source>
</reference>